<accession>A0A246EDU3</accession>
<name>A0A246EDU3_FUSNP</name>
<gene>
    <name evidence="2" type="ORF">CA839_02165</name>
</gene>
<dbReference type="InterPro" id="IPR052159">
    <property type="entry name" value="Competence_DNA_uptake"/>
</dbReference>
<evidence type="ECO:0000313" key="2">
    <source>
        <dbReference type="EMBL" id="OWP24832.1"/>
    </source>
</evidence>
<feature type="domain" description="Metallo-beta-lactamase" evidence="1">
    <location>
        <begin position="13"/>
        <end position="87"/>
    </location>
</feature>
<reference evidence="2 3" key="1">
    <citation type="submission" date="2017-05" db="EMBL/GenBank/DDBJ databases">
        <title>Genome sequencing of Fusobacterium nucleatum subsp. polymorphum KCOM 1001 (=ChDC F119).</title>
        <authorList>
            <person name="Kook J.-K."/>
            <person name="Park S.-N."/>
            <person name="Lim Y.K."/>
            <person name="Roh H."/>
        </authorList>
    </citation>
    <scope>NUCLEOTIDE SEQUENCE [LARGE SCALE GENOMIC DNA]</scope>
    <source>
        <strain evidence="2 3">KCOM 1001</strain>
    </source>
</reference>
<dbReference type="PANTHER" id="PTHR30619">
    <property type="entry name" value="DNA INTERNALIZATION/COMPETENCE PROTEIN COMEC/REC2"/>
    <property type="match status" value="1"/>
</dbReference>
<proteinExistence type="predicted"/>
<dbReference type="PANTHER" id="PTHR30619:SF1">
    <property type="entry name" value="RECOMBINATION PROTEIN 2"/>
    <property type="match status" value="1"/>
</dbReference>
<dbReference type="InterPro" id="IPR036866">
    <property type="entry name" value="RibonucZ/Hydroxyglut_hydro"/>
</dbReference>
<comment type="caution">
    <text evidence="2">The sequence shown here is derived from an EMBL/GenBank/DDBJ whole genome shotgun (WGS) entry which is preliminary data.</text>
</comment>
<dbReference type="AlphaFoldDB" id="A0A246EDU3"/>
<dbReference type="SUPFAM" id="SSF56281">
    <property type="entry name" value="Metallo-hydrolase/oxidoreductase"/>
    <property type="match status" value="1"/>
</dbReference>
<dbReference type="EMBL" id="NHRT01000001">
    <property type="protein sequence ID" value="OWP24832.1"/>
    <property type="molecule type" value="Genomic_DNA"/>
</dbReference>
<protein>
    <recommendedName>
        <fullName evidence="1">Metallo-beta-lactamase domain-containing protein</fullName>
    </recommendedName>
</protein>
<evidence type="ECO:0000259" key="1">
    <source>
        <dbReference type="Pfam" id="PF00753"/>
    </source>
</evidence>
<dbReference type="Proteomes" id="UP000197470">
    <property type="component" value="Unassembled WGS sequence"/>
</dbReference>
<evidence type="ECO:0000313" key="3">
    <source>
        <dbReference type="Proteomes" id="UP000197470"/>
    </source>
</evidence>
<dbReference type="Pfam" id="PF00753">
    <property type="entry name" value="Lactamase_B"/>
    <property type="match status" value="1"/>
</dbReference>
<dbReference type="InterPro" id="IPR001279">
    <property type="entry name" value="Metallo-B-lactamas"/>
</dbReference>
<dbReference type="Gene3D" id="3.60.15.10">
    <property type="entry name" value="Ribonuclease Z/Hydroxyacylglutathione hydrolase-like"/>
    <property type="match status" value="1"/>
</dbReference>
<dbReference type="RefSeq" id="WP_088387749.1">
    <property type="nucleotide sequence ID" value="NZ_NHRT01000001.1"/>
</dbReference>
<organism evidence="2 3">
    <name type="scientific">Fusobacterium nucleatum subsp. polymorphum</name>
    <name type="common">Fusobacterium polymorphum</name>
    <dbReference type="NCBI Taxonomy" id="76857"/>
    <lineage>
        <taxon>Bacteria</taxon>
        <taxon>Fusobacteriati</taxon>
        <taxon>Fusobacteriota</taxon>
        <taxon>Fusobacteriia</taxon>
        <taxon>Fusobacteriales</taxon>
        <taxon>Fusobacteriaceae</taxon>
        <taxon>Fusobacterium</taxon>
    </lineage>
</organism>
<sequence length="400" mass="46866">MENIKIKIFPAFYGDCFLISIHEEEKVINILIDGGLSKTYEDYLKPILTEIAKKDEELTLLICTHIDSDHIRGLISFLVDNNKEKYINIKEIWFNGFEQIINSNINSDNDIVESDDKLIDEIIKKGYEDEFIETTNISVKEGISLSSLIEWGKYNHNIISNKKAIVDSLDKVEISKNVSIKIINPNTDILNRLEKEWQSEMNKKNFYFSIPKNLKLVSSFEFLMSRLKDYYSKETNKISSRDSVEEYLSDLKLEDHSVVNESSISFVLEAYNKKFLFLGDAIIRDKDKCNIIDNIINEYGDSVEFEVIKLPHHGSNCNISKDFINIFKAKEYIFSTNSEKFEHPDMDVIANLILEKTSKIFVFNYPIKKIQIIDREDWKSYYNYQIVARENEKIYLERCF</sequence>